<dbReference type="Proteomes" id="UP001595758">
    <property type="component" value="Unassembled WGS sequence"/>
</dbReference>
<dbReference type="InterPro" id="IPR036291">
    <property type="entry name" value="NAD(P)-bd_dom_sf"/>
</dbReference>
<dbReference type="PANTHER" id="PTHR44196">
    <property type="entry name" value="DEHYDROGENASE/REDUCTASE SDR FAMILY MEMBER 7B"/>
    <property type="match status" value="1"/>
</dbReference>
<dbReference type="PIRSF" id="PIRSF000126">
    <property type="entry name" value="11-beta-HSD1"/>
    <property type="match status" value="1"/>
</dbReference>
<keyword evidence="2 4" id="KW-0560">Oxidoreductase</keyword>
<sequence length="238" mass="25892">MYDKSAIITGASKGIGREVAKHLARKGYNLLLISRSKELLAELQQELKEININLIVNIAAIDVYYAGEVNLAITNFYKTTNSVDLLFNNAGYVKRGTSDIDPIELSTMINSNLIGAIDMIRATVPLMKIKNSGYIINVSSRSAETPRSLLGGYAATKAALLAFNESLYKEMKNTNIKVTALCPGLVDTEMTSDVKEDRSKLIKTADICATIDFLLSLSPAVALKKLSFESIVQVGGYS</sequence>
<dbReference type="PRINTS" id="PR00080">
    <property type="entry name" value="SDRFAMILY"/>
</dbReference>
<dbReference type="Pfam" id="PF00106">
    <property type="entry name" value="adh_short"/>
    <property type="match status" value="1"/>
</dbReference>
<evidence type="ECO:0000256" key="1">
    <source>
        <dbReference type="ARBA" id="ARBA00006484"/>
    </source>
</evidence>
<dbReference type="InterPro" id="IPR002347">
    <property type="entry name" value="SDR_fam"/>
</dbReference>
<proteinExistence type="inferred from homology"/>
<dbReference type="PRINTS" id="PR00081">
    <property type="entry name" value="GDHRDH"/>
</dbReference>
<dbReference type="GO" id="GO:0016491">
    <property type="term" value="F:oxidoreductase activity"/>
    <property type="evidence" value="ECO:0007669"/>
    <property type="project" value="UniProtKB-KW"/>
</dbReference>
<dbReference type="RefSeq" id="WP_382343068.1">
    <property type="nucleotide sequence ID" value="NZ_JBHSAB010000020.1"/>
</dbReference>
<evidence type="ECO:0000256" key="3">
    <source>
        <dbReference type="RuleBase" id="RU000363"/>
    </source>
</evidence>
<comment type="caution">
    <text evidence="4">The sequence shown here is derived from an EMBL/GenBank/DDBJ whole genome shotgun (WGS) entry which is preliminary data.</text>
</comment>
<keyword evidence="5" id="KW-1185">Reference proteome</keyword>
<dbReference type="PANTHER" id="PTHR44196:SF1">
    <property type="entry name" value="DEHYDROGENASE_REDUCTASE SDR FAMILY MEMBER 7B"/>
    <property type="match status" value="1"/>
</dbReference>
<accession>A0ABV8CGL3</accession>
<comment type="similarity">
    <text evidence="1 3">Belongs to the short-chain dehydrogenases/reductases (SDR) family.</text>
</comment>
<evidence type="ECO:0000313" key="5">
    <source>
        <dbReference type="Proteomes" id="UP001595758"/>
    </source>
</evidence>
<dbReference type="SUPFAM" id="SSF51735">
    <property type="entry name" value="NAD(P)-binding Rossmann-fold domains"/>
    <property type="match status" value="1"/>
</dbReference>
<dbReference type="EMBL" id="JBHSAB010000020">
    <property type="protein sequence ID" value="MFC3909136.1"/>
    <property type="molecule type" value="Genomic_DNA"/>
</dbReference>
<evidence type="ECO:0000256" key="2">
    <source>
        <dbReference type="ARBA" id="ARBA00023002"/>
    </source>
</evidence>
<organism evidence="4 5">
    <name type="scientific">Legionella dresdenensis</name>
    <dbReference type="NCBI Taxonomy" id="450200"/>
    <lineage>
        <taxon>Bacteria</taxon>
        <taxon>Pseudomonadati</taxon>
        <taxon>Pseudomonadota</taxon>
        <taxon>Gammaproteobacteria</taxon>
        <taxon>Legionellales</taxon>
        <taxon>Legionellaceae</taxon>
        <taxon>Legionella</taxon>
    </lineage>
</organism>
<reference evidence="5" key="1">
    <citation type="journal article" date="2019" name="Int. J. Syst. Evol. Microbiol.">
        <title>The Global Catalogue of Microorganisms (GCM) 10K type strain sequencing project: providing services to taxonomists for standard genome sequencing and annotation.</title>
        <authorList>
            <consortium name="The Broad Institute Genomics Platform"/>
            <consortium name="The Broad Institute Genome Sequencing Center for Infectious Disease"/>
            <person name="Wu L."/>
            <person name="Ma J."/>
        </authorList>
    </citation>
    <scope>NUCLEOTIDE SEQUENCE [LARGE SCALE GENOMIC DNA]</scope>
    <source>
        <strain evidence="5">CCUG 59858</strain>
    </source>
</reference>
<protein>
    <submittedName>
        <fullName evidence="4">SDR family NAD(P)-dependent oxidoreductase</fullName>
        <ecNumber evidence="4">1.-.-.-</ecNumber>
    </submittedName>
</protein>
<dbReference type="Gene3D" id="3.40.50.720">
    <property type="entry name" value="NAD(P)-binding Rossmann-like Domain"/>
    <property type="match status" value="1"/>
</dbReference>
<dbReference type="EC" id="1.-.-.-" evidence="4"/>
<evidence type="ECO:0000313" key="4">
    <source>
        <dbReference type="EMBL" id="MFC3909136.1"/>
    </source>
</evidence>
<dbReference type="CDD" id="cd05233">
    <property type="entry name" value="SDR_c"/>
    <property type="match status" value="1"/>
</dbReference>
<name>A0ABV8CGL3_9GAMM</name>
<gene>
    <name evidence="4" type="ORF">ACFORL_08615</name>
</gene>